<dbReference type="GO" id="GO:0009401">
    <property type="term" value="P:phosphoenolpyruvate-dependent sugar phosphotransferase system"/>
    <property type="evidence" value="ECO:0007669"/>
    <property type="project" value="UniProtKB-KW"/>
</dbReference>
<dbReference type="SUPFAM" id="SSF47831">
    <property type="entry name" value="Enzyme I of the PEP:sugar phosphotransferase system HPr-binding (sub)domain"/>
    <property type="match status" value="1"/>
</dbReference>
<reference evidence="25 26" key="1">
    <citation type="submission" date="2019-07" db="EMBL/GenBank/DDBJ databases">
        <authorList>
            <person name="Kim J."/>
        </authorList>
    </citation>
    <scope>NUCLEOTIDE SEQUENCE [LARGE SCALE GENOMIC DNA]</scope>
    <source>
        <strain evidence="25 26">N4</strain>
    </source>
</reference>
<dbReference type="AlphaFoldDB" id="A0A559J2U8"/>
<comment type="catalytic activity">
    <reaction evidence="1 17">
        <text>L-histidyl-[protein] + phosphoenolpyruvate = N(pros)-phospho-L-histidyl-[protein] + pyruvate</text>
        <dbReference type="Rhea" id="RHEA:23880"/>
        <dbReference type="Rhea" id="RHEA-COMP:9745"/>
        <dbReference type="Rhea" id="RHEA-COMP:9746"/>
        <dbReference type="ChEBI" id="CHEBI:15361"/>
        <dbReference type="ChEBI" id="CHEBI:29979"/>
        <dbReference type="ChEBI" id="CHEBI:58702"/>
        <dbReference type="ChEBI" id="CHEBI:64837"/>
        <dbReference type="EC" id="2.7.3.9"/>
    </reaction>
</comment>
<dbReference type="InterPro" id="IPR036637">
    <property type="entry name" value="Phosphohistidine_dom_sf"/>
</dbReference>
<dbReference type="Pfam" id="PF00391">
    <property type="entry name" value="PEP-utilizers"/>
    <property type="match status" value="1"/>
</dbReference>
<dbReference type="PRINTS" id="PR01736">
    <property type="entry name" value="PHPHTRNFRASE"/>
</dbReference>
<evidence type="ECO:0000256" key="3">
    <source>
        <dbReference type="ARBA" id="ARBA00002728"/>
    </source>
</evidence>
<evidence type="ECO:0000256" key="1">
    <source>
        <dbReference type="ARBA" id="ARBA00000683"/>
    </source>
</evidence>
<feature type="binding site" evidence="19">
    <location>
        <position position="300"/>
    </location>
    <ligand>
        <name>phosphoenolpyruvate</name>
        <dbReference type="ChEBI" id="CHEBI:58702"/>
    </ligand>
</feature>
<dbReference type="GO" id="GO:0005737">
    <property type="term" value="C:cytoplasm"/>
    <property type="evidence" value="ECO:0007669"/>
    <property type="project" value="UniProtKB-SubCell"/>
</dbReference>
<feature type="binding site" evidence="19">
    <location>
        <position position="336"/>
    </location>
    <ligand>
        <name>phosphoenolpyruvate</name>
        <dbReference type="ChEBI" id="CHEBI:58702"/>
    </ligand>
</feature>
<keyword evidence="10 17" id="KW-0762">Sugar transport</keyword>
<evidence type="ECO:0000256" key="7">
    <source>
        <dbReference type="ARBA" id="ARBA00016544"/>
    </source>
</evidence>
<evidence type="ECO:0000256" key="16">
    <source>
        <dbReference type="ARBA" id="ARBA00033235"/>
    </source>
</evidence>
<evidence type="ECO:0000313" key="26">
    <source>
        <dbReference type="Proteomes" id="UP000318102"/>
    </source>
</evidence>
<dbReference type="Pfam" id="PF02896">
    <property type="entry name" value="PEP-utilizers_C"/>
    <property type="match status" value="1"/>
</dbReference>
<dbReference type="GO" id="GO:0016301">
    <property type="term" value="F:kinase activity"/>
    <property type="evidence" value="ECO:0007669"/>
    <property type="project" value="UniProtKB-KW"/>
</dbReference>
<keyword evidence="15 17" id="KW-0460">Magnesium</keyword>
<dbReference type="SUPFAM" id="SSF52009">
    <property type="entry name" value="Phosphohistidine domain"/>
    <property type="match status" value="1"/>
</dbReference>
<comment type="similarity">
    <text evidence="5 17">Belongs to the PEP-utilizing enzyme family.</text>
</comment>
<proteinExistence type="inferred from homology"/>
<keyword evidence="21" id="KW-0175">Coiled coil</keyword>
<feature type="binding site" evidence="19">
    <location>
        <position position="469"/>
    </location>
    <ligand>
        <name>phosphoenolpyruvate</name>
        <dbReference type="ChEBI" id="CHEBI:58702"/>
    </ligand>
</feature>
<dbReference type="PANTHER" id="PTHR46244:SF3">
    <property type="entry name" value="PHOSPHOENOLPYRUVATE-PROTEIN PHOSPHOTRANSFERASE"/>
    <property type="match status" value="1"/>
</dbReference>
<keyword evidence="8 17" id="KW-0813">Transport</keyword>
<keyword evidence="9 17" id="KW-0963">Cytoplasm</keyword>
<evidence type="ECO:0000256" key="9">
    <source>
        <dbReference type="ARBA" id="ARBA00022490"/>
    </source>
</evidence>
<dbReference type="InterPro" id="IPR008731">
    <property type="entry name" value="PTS_EIN"/>
</dbReference>
<feature type="domain" description="PEP-utilising enzyme C-terminal" evidence="23">
    <location>
        <begin position="256"/>
        <end position="544"/>
    </location>
</feature>
<evidence type="ECO:0000256" key="2">
    <source>
        <dbReference type="ARBA" id="ARBA00001946"/>
    </source>
</evidence>
<evidence type="ECO:0000256" key="18">
    <source>
        <dbReference type="PIRSR" id="PIRSR000732-1"/>
    </source>
</evidence>
<dbReference type="Gene3D" id="1.10.274.10">
    <property type="entry name" value="PtsI, HPr-binding domain"/>
    <property type="match status" value="1"/>
</dbReference>
<dbReference type="InterPro" id="IPR023151">
    <property type="entry name" value="PEP_util_CS"/>
</dbReference>
<feature type="active site" description="Proton donor" evidence="18">
    <location>
        <position position="506"/>
    </location>
</feature>
<dbReference type="EMBL" id="VNJK01000001">
    <property type="protein sequence ID" value="TVX94193.1"/>
    <property type="molecule type" value="Genomic_DNA"/>
</dbReference>
<feature type="domain" description="Phosphotransferase system enzyme I N-terminal" evidence="24">
    <location>
        <begin position="6"/>
        <end position="129"/>
    </location>
</feature>
<accession>A0A559J2U8</accession>
<feature type="binding site" evidence="19">
    <location>
        <begin position="458"/>
        <end position="459"/>
    </location>
    <ligand>
        <name>phosphoenolpyruvate</name>
        <dbReference type="ChEBI" id="CHEBI:58702"/>
    </ligand>
</feature>
<dbReference type="PANTHER" id="PTHR46244">
    <property type="entry name" value="PHOSPHOENOLPYRUVATE-PROTEIN PHOSPHOTRANSFERASE"/>
    <property type="match status" value="1"/>
</dbReference>
<comment type="subcellular location">
    <subcellularLocation>
        <location evidence="4 17">Cytoplasm</location>
    </subcellularLocation>
</comment>
<dbReference type="RefSeq" id="WP_144991304.1">
    <property type="nucleotide sequence ID" value="NZ_VNJK01000001.1"/>
</dbReference>
<comment type="cofactor">
    <cofactor evidence="2 17 20">
        <name>Mg(2+)</name>
        <dbReference type="ChEBI" id="CHEBI:18420"/>
    </cofactor>
</comment>
<dbReference type="InterPro" id="IPR008279">
    <property type="entry name" value="PEP-util_enz_mobile_dom"/>
</dbReference>
<dbReference type="InterPro" id="IPR040442">
    <property type="entry name" value="Pyrv_kinase-like_dom_sf"/>
</dbReference>
<organism evidence="25 26">
    <name type="scientific">Paenibacillus agilis</name>
    <dbReference type="NCBI Taxonomy" id="3020863"/>
    <lineage>
        <taxon>Bacteria</taxon>
        <taxon>Bacillati</taxon>
        <taxon>Bacillota</taxon>
        <taxon>Bacilli</taxon>
        <taxon>Bacillales</taxon>
        <taxon>Paenibacillaceae</taxon>
        <taxon>Paenibacillus</taxon>
    </lineage>
</organism>
<dbReference type="InterPro" id="IPR015813">
    <property type="entry name" value="Pyrv/PenolPyrv_kinase-like_dom"/>
</dbReference>
<comment type="caution">
    <text evidence="25">The sequence shown here is derived from an EMBL/GenBank/DDBJ whole genome shotgun (WGS) entry which is preliminary data.</text>
</comment>
<evidence type="ECO:0000256" key="8">
    <source>
        <dbReference type="ARBA" id="ARBA00022448"/>
    </source>
</evidence>
<dbReference type="OrthoDB" id="9765468at2"/>
<dbReference type="Proteomes" id="UP000318102">
    <property type="component" value="Unassembled WGS sequence"/>
</dbReference>
<dbReference type="InterPro" id="IPR024692">
    <property type="entry name" value="PTS_EI"/>
</dbReference>
<dbReference type="InterPro" id="IPR006318">
    <property type="entry name" value="PTS_EI-like"/>
</dbReference>
<feature type="binding site" evidence="20">
    <location>
        <position position="459"/>
    </location>
    <ligand>
        <name>Mg(2+)</name>
        <dbReference type="ChEBI" id="CHEBI:18420"/>
    </ligand>
</feature>
<keyword evidence="26" id="KW-1185">Reference proteome</keyword>
<evidence type="ECO:0000313" key="25">
    <source>
        <dbReference type="EMBL" id="TVX94193.1"/>
    </source>
</evidence>
<keyword evidence="14 17" id="KW-0418">Kinase</keyword>
<evidence type="ECO:0000259" key="24">
    <source>
        <dbReference type="Pfam" id="PF05524"/>
    </source>
</evidence>
<sequence length="597" mass="66643">MIQTARGIGASSGIAIGKAFVLPSWEWDVPEKKMDPSDLAKEFERLYEGVRSSKDEIQYIKNEISEMVGKEESTIFDAHLAILEDPVFMNEIQGIIQRQYKAAEVAVKEAIDHFVTMFDLLDDDYMKERALDIKDVGNRLLKHLLGAPEITLPTDANPYILVAKELSPSQLVHLNPKNVLGIVMLMGGKTSHSAIMARALGIPLVLGLEGKLKEPIQTGEKVVVDGEQGHVLVEPSVEVLAWYKERQRVFHHEMAELCKIKSLPAVTTDGHSIHLAANISSTRELDIAVQNGAESVGLFRTEFMYMDRIYPPNEMEQFTVYRELAQTFREKTVIIRTLDIGGDKPMDYLQIPEEDNPFLGYRAIRICLDRTDVFKTQLRAILRASAFGPIKVMFPMISSMEEIVAAKRILEESKQELREEGQAFNDDIPIGIMIEVPAAAAMADFLAEEVDFFSIGTNDLVQYTLAVDRMNEQIAHMYDPYHPAVLRLIRQTVEAAKQKGIHVGVCGEMAGDPRAVPLWVALGIDELSMSSRTIPRVKAAIRRTSCADSKSLASQLYLCRTKAEIEGVLGFDSPPPTSSFEQAEAAMKYVNSESIEQ</sequence>
<dbReference type="GO" id="GO:0046872">
    <property type="term" value="F:metal ion binding"/>
    <property type="evidence" value="ECO:0007669"/>
    <property type="project" value="UniProtKB-KW"/>
</dbReference>
<dbReference type="NCBIfam" id="TIGR01417">
    <property type="entry name" value="PTS_I_fam"/>
    <property type="match status" value="1"/>
</dbReference>
<dbReference type="PROSITE" id="PS00742">
    <property type="entry name" value="PEP_ENZYMES_2"/>
    <property type="match status" value="1"/>
</dbReference>
<feature type="domain" description="PEP-utilising enzyme mobile" evidence="22">
    <location>
        <begin position="158"/>
        <end position="229"/>
    </location>
</feature>
<name>A0A559J2U8_9BACL</name>
<dbReference type="EC" id="2.7.3.9" evidence="6 17"/>
<evidence type="ECO:0000256" key="13">
    <source>
        <dbReference type="ARBA" id="ARBA00022723"/>
    </source>
</evidence>
<keyword evidence="12 17" id="KW-0598">Phosphotransferase system</keyword>
<dbReference type="InterPro" id="IPR000121">
    <property type="entry name" value="PEP_util_C"/>
</dbReference>
<dbReference type="InterPro" id="IPR050499">
    <property type="entry name" value="PEP-utilizing_PTS_enzyme"/>
</dbReference>
<evidence type="ECO:0000256" key="6">
    <source>
        <dbReference type="ARBA" id="ARBA00012232"/>
    </source>
</evidence>
<evidence type="ECO:0000256" key="20">
    <source>
        <dbReference type="PIRSR" id="PIRSR000732-3"/>
    </source>
</evidence>
<evidence type="ECO:0000259" key="22">
    <source>
        <dbReference type="Pfam" id="PF00391"/>
    </source>
</evidence>
<evidence type="ECO:0000256" key="11">
    <source>
        <dbReference type="ARBA" id="ARBA00022679"/>
    </source>
</evidence>
<keyword evidence="11 17" id="KW-0808">Transferase</keyword>
<evidence type="ECO:0000259" key="23">
    <source>
        <dbReference type="Pfam" id="PF02896"/>
    </source>
</evidence>
<dbReference type="Gene3D" id="3.20.20.60">
    <property type="entry name" value="Phosphoenolpyruvate-binding domains"/>
    <property type="match status" value="1"/>
</dbReference>
<dbReference type="Gene3D" id="3.50.30.10">
    <property type="entry name" value="Phosphohistidine domain"/>
    <property type="match status" value="1"/>
</dbReference>
<dbReference type="SUPFAM" id="SSF51621">
    <property type="entry name" value="Phosphoenolpyruvate/pyruvate domain"/>
    <property type="match status" value="1"/>
</dbReference>
<evidence type="ECO:0000256" key="21">
    <source>
        <dbReference type="SAM" id="Coils"/>
    </source>
</evidence>
<evidence type="ECO:0000256" key="14">
    <source>
        <dbReference type="ARBA" id="ARBA00022777"/>
    </source>
</evidence>
<protein>
    <recommendedName>
        <fullName evidence="7 17">Phosphoenolpyruvate-protein phosphotransferase</fullName>
        <ecNumber evidence="6 17">2.7.3.9</ecNumber>
    </recommendedName>
    <alternativeName>
        <fullName evidence="16 17">Phosphotransferase system, enzyme I</fullName>
    </alternativeName>
</protein>
<dbReference type="InterPro" id="IPR018274">
    <property type="entry name" value="PEP_util_AS"/>
</dbReference>
<keyword evidence="13 17" id="KW-0479">Metal-binding</keyword>
<gene>
    <name evidence="25" type="primary">ptsP</name>
    <name evidence="25" type="ORF">FPZ44_14710</name>
</gene>
<evidence type="ECO:0000256" key="17">
    <source>
        <dbReference type="PIRNR" id="PIRNR000732"/>
    </source>
</evidence>
<evidence type="ECO:0000256" key="4">
    <source>
        <dbReference type="ARBA" id="ARBA00004496"/>
    </source>
</evidence>
<dbReference type="InterPro" id="IPR036618">
    <property type="entry name" value="PtsI_HPr-bd_sf"/>
</dbReference>
<dbReference type="PIRSF" id="PIRSF000732">
    <property type="entry name" value="PTS_enzyme_I"/>
    <property type="match status" value="1"/>
</dbReference>
<evidence type="ECO:0000256" key="15">
    <source>
        <dbReference type="ARBA" id="ARBA00022842"/>
    </source>
</evidence>
<dbReference type="GO" id="GO:0008965">
    <property type="term" value="F:phosphoenolpyruvate-protein phosphotransferase activity"/>
    <property type="evidence" value="ECO:0007669"/>
    <property type="project" value="UniProtKB-EC"/>
</dbReference>
<dbReference type="PROSITE" id="PS00370">
    <property type="entry name" value="PEP_ENZYMES_PHOS_SITE"/>
    <property type="match status" value="1"/>
</dbReference>
<feature type="coiled-coil region" evidence="21">
    <location>
        <begin position="400"/>
        <end position="427"/>
    </location>
</feature>
<dbReference type="Pfam" id="PF05524">
    <property type="entry name" value="PEP-utilisers_N"/>
    <property type="match status" value="1"/>
</dbReference>
<evidence type="ECO:0000256" key="10">
    <source>
        <dbReference type="ARBA" id="ARBA00022597"/>
    </source>
</evidence>
<evidence type="ECO:0000256" key="19">
    <source>
        <dbReference type="PIRSR" id="PIRSR000732-2"/>
    </source>
</evidence>
<evidence type="ECO:0000256" key="12">
    <source>
        <dbReference type="ARBA" id="ARBA00022683"/>
    </source>
</evidence>
<evidence type="ECO:0000256" key="5">
    <source>
        <dbReference type="ARBA" id="ARBA00007837"/>
    </source>
</evidence>
<feature type="active site" description="Tele-phosphohistidine intermediate" evidence="18">
    <location>
        <position position="192"/>
    </location>
</feature>
<comment type="function">
    <text evidence="3 17">General (non sugar-specific) component of the phosphoenolpyruvate-dependent sugar phosphotransferase system (sugar PTS). This major carbohydrate active-transport system catalyzes the phosphorylation of incoming sugar substrates concomitantly with their translocation across the cell membrane. Enzyme I transfers the phosphoryl group from phosphoenolpyruvate (PEP) to the phosphoryl carrier protein (HPr).</text>
</comment>
<feature type="binding site" evidence="20">
    <location>
        <position position="435"/>
    </location>
    <ligand>
        <name>Mg(2+)</name>
        <dbReference type="ChEBI" id="CHEBI:18420"/>
    </ligand>
</feature>